<proteinExistence type="inferred from homology"/>
<sequence>MVAAVPAAATTSSAASRNPPRSRKNASPLPRRDDLQNPRRSPLIPSEKSNAAAGATQPRTKEISSRYLSSCGSSTSSSSSTTLSSSSGSSSSRRFPSPMAAPRPSTPPVLRQSAAQKRSHSVDRARPSTHRADPRPTPAEPSPAARDLCLTTRSLSVSFQCESFFYQTSRAKAASPSPARKSTPERRRACAALASPLKVGDHLDNSKPFENHHRWPSSTTHPSNPLMRISNFSSEKKEPILATVRFQQSMMFDDSTRRASFDGCDLSASSDTDSVSSGSNSGAPEFSMRPRAKVTSRGISVPARFWQEPNSRLHRYPEICSPLSSPDSRSVVQSKLGVMKKLSMNSPLSSPRSVSSPLRGPVRPSSPNKLSASPSRGMASPLRTRSNVSMSSSPVCQPGNAPSIIGFAAEVRRARKGENRIEEAHMLRLLDNRHLQWRCVNARFDAALLLRKLTVEKNLTDAWVTTKELRDSITNKRIKLLTLTQDLKLISILKEQMAYLEEWSLMEKDHLSSLSEAIKALKGSTLRLPIVGGVKADLLEVKDAISSALDIMQAMGSSICSLLSKVDGMSNLVSEITKVAAQERALVDRSRGLLSTVAALSIKKCSLQGQEIKHEVCLPILPGVTDLWIQLPAYRVVFFFCCC</sequence>
<evidence type="ECO:0000313" key="3">
    <source>
        <dbReference type="EMBL" id="KAJ8485772.1"/>
    </source>
</evidence>
<gene>
    <name evidence="3" type="ORF">OPV22_018257</name>
</gene>
<name>A0AAV8R2W7_ENSVE</name>
<feature type="compositionally biased region" description="Polar residues" evidence="2">
    <location>
        <begin position="383"/>
        <end position="395"/>
    </location>
</feature>
<evidence type="ECO:0000313" key="4">
    <source>
        <dbReference type="Proteomes" id="UP001222027"/>
    </source>
</evidence>
<dbReference type="AlphaFoldDB" id="A0AAV8R2W7"/>
<dbReference type="GO" id="GO:0005880">
    <property type="term" value="C:nuclear microtubule"/>
    <property type="evidence" value="ECO:0007669"/>
    <property type="project" value="TreeGrafter"/>
</dbReference>
<dbReference type="GO" id="GO:0005737">
    <property type="term" value="C:cytoplasm"/>
    <property type="evidence" value="ECO:0007669"/>
    <property type="project" value="TreeGrafter"/>
</dbReference>
<feature type="compositionally biased region" description="Basic and acidic residues" evidence="2">
    <location>
        <begin position="120"/>
        <end position="134"/>
    </location>
</feature>
<feature type="region of interest" description="Disordered" evidence="2">
    <location>
        <begin position="263"/>
        <end position="294"/>
    </location>
</feature>
<feature type="compositionally biased region" description="Low complexity" evidence="2">
    <location>
        <begin position="1"/>
        <end position="19"/>
    </location>
</feature>
<feature type="region of interest" description="Disordered" evidence="2">
    <location>
        <begin position="342"/>
        <end position="395"/>
    </location>
</feature>
<protein>
    <recommendedName>
        <fullName evidence="5">QWRF family protein</fullName>
    </recommendedName>
</protein>
<dbReference type="Pfam" id="PF04484">
    <property type="entry name" value="QWRF"/>
    <property type="match status" value="1"/>
</dbReference>
<dbReference type="GO" id="GO:0051225">
    <property type="term" value="P:spindle assembly"/>
    <property type="evidence" value="ECO:0007669"/>
    <property type="project" value="TreeGrafter"/>
</dbReference>
<keyword evidence="4" id="KW-1185">Reference proteome</keyword>
<dbReference type="EMBL" id="JAQQAF010000005">
    <property type="protein sequence ID" value="KAJ8485772.1"/>
    <property type="molecule type" value="Genomic_DNA"/>
</dbReference>
<comment type="caution">
    <text evidence="3">The sequence shown here is derived from an EMBL/GenBank/DDBJ whole genome shotgun (WGS) entry which is preliminary data.</text>
</comment>
<comment type="similarity">
    <text evidence="1">Belongs to the QWRF family.</text>
</comment>
<evidence type="ECO:0000256" key="2">
    <source>
        <dbReference type="SAM" id="MobiDB-lite"/>
    </source>
</evidence>
<accession>A0AAV8R2W7</accession>
<dbReference type="Proteomes" id="UP001222027">
    <property type="component" value="Unassembled WGS sequence"/>
</dbReference>
<dbReference type="PANTHER" id="PTHR31807:SF2">
    <property type="entry name" value="PROTEIN SNOWY COTYLEDON 3"/>
    <property type="match status" value="1"/>
</dbReference>
<feature type="compositionally biased region" description="Low complexity" evidence="2">
    <location>
        <begin position="346"/>
        <end position="367"/>
    </location>
</feature>
<feature type="compositionally biased region" description="Low complexity" evidence="2">
    <location>
        <begin position="65"/>
        <end position="94"/>
    </location>
</feature>
<feature type="region of interest" description="Disordered" evidence="2">
    <location>
        <begin position="1"/>
        <end position="145"/>
    </location>
</feature>
<organism evidence="3 4">
    <name type="scientific">Ensete ventricosum</name>
    <name type="common">Abyssinian banana</name>
    <name type="synonym">Musa ensete</name>
    <dbReference type="NCBI Taxonomy" id="4639"/>
    <lineage>
        <taxon>Eukaryota</taxon>
        <taxon>Viridiplantae</taxon>
        <taxon>Streptophyta</taxon>
        <taxon>Embryophyta</taxon>
        <taxon>Tracheophyta</taxon>
        <taxon>Spermatophyta</taxon>
        <taxon>Magnoliopsida</taxon>
        <taxon>Liliopsida</taxon>
        <taxon>Zingiberales</taxon>
        <taxon>Musaceae</taxon>
        <taxon>Ensete</taxon>
    </lineage>
</organism>
<dbReference type="GO" id="GO:0008017">
    <property type="term" value="F:microtubule binding"/>
    <property type="evidence" value="ECO:0007669"/>
    <property type="project" value="TreeGrafter"/>
</dbReference>
<dbReference type="PANTHER" id="PTHR31807">
    <property type="entry name" value="AUGMIN FAMILY MEMBER"/>
    <property type="match status" value="1"/>
</dbReference>
<feature type="compositionally biased region" description="Low complexity" evidence="2">
    <location>
        <begin position="265"/>
        <end position="281"/>
    </location>
</feature>
<evidence type="ECO:0000256" key="1">
    <source>
        <dbReference type="ARBA" id="ARBA00010016"/>
    </source>
</evidence>
<dbReference type="InterPro" id="IPR007573">
    <property type="entry name" value="QWRF"/>
</dbReference>
<reference evidence="3 4" key="1">
    <citation type="submission" date="2022-12" db="EMBL/GenBank/DDBJ databases">
        <title>Chromosome-scale assembly of the Ensete ventricosum genome.</title>
        <authorList>
            <person name="Dussert Y."/>
            <person name="Stocks J."/>
            <person name="Wendawek A."/>
            <person name="Woldeyes F."/>
            <person name="Nichols R.A."/>
            <person name="Borrell J.S."/>
        </authorList>
    </citation>
    <scope>NUCLEOTIDE SEQUENCE [LARGE SCALE GENOMIC DNA]</scope>
    <source>
        <strain evidence="4">cv. Maze</strain>
        <tissue evidence="3">Seeds</tissue>
    </source>
</reference>
<evidence type="ECO:0008006" key="5">
    <source>
        <dbReference type="Google" id="ProtNLM"/>
    </source>
</evidence>